<accession>A0A5E4Q4P4</accession>
<gene>
    <name evidence="2" type="ORF">LSINAPIS_LOCUS5057</name>
</gene>
<evidence type="ECO:0000313" key="3">
    <source>
        <dbReference type="Proteomes" id="UP000324832"/>
    </source>
</evidence>
<proteinExistence type="predicted"/>
<evidence type="ECO:0000256" key="1">
    <source>
        <dbReference type="SAM" id="Phobius"/>
    </source>
</evidence>
<name>A0A5E4Q4P4_9NEOP</name>
<dbReference type="AlphaFoldDB" id="A0A5E4Q4P4"/>
<protein>
    <submittedName>
        <fullName evidence="2">Uncharacterized protein</fullName>
    </submittedName>
</protein>
<keyword evidence="1" id="KW-1133">Transmembrane helix</keyword>
<keyword evidence="3" id="KW-1185">Reference proteome</keyword>
<sequence>MEISSFIVYSISFFLLNIKKKIMIMLCLLVLGLIATGYVYNTSLYRFIYHSIVDIAFITSDRNFSKAGNGGCCA</sequence>
<evidence type="ECO:0000313" key="2">
    <source>
        <dbReference type="EMBL" id="VVC92678.1"/>
    </source>
</evidence>
<keyword evidence="1" id="KW-0812">Transmembrane</keyword>
<reference evidence="2 3" key="1">
    <citation type="submission" date="2017-07" db="EMBL/GenBank/DDBJ databases">
        <authorList>
            <person name="Talla V."/>
            <person name="Backstrom N."/>
        </authorList>
    </citation>
    <scope>NUCLEOTIDE SEQUENCE [LARGE SCALE GENOMIC DNA]</scope>
</reference>
<dbReference type="Proteomes" id="UP000324832">
    <property type="component" value="Unassembled WGS sequence"/>
</dbReference>
<dbReference type="EMBL" id="FZQP02001360">
    <property type="protein sequence ID" value="VVC92678.1"/>
    <property type="molecule type" value="Genomic_DNA"/>
</dbReference>
<organism evidence="2 3">
    <name type="scientific">Leptidea sinapis</name>
    <dbReference type="NCBI Taxonomy" id="189913"/>
    <lineage>
        <taxon>Eukaryota</taxon>
        <taxon>Metazoa</taxon>
        <taxon>Ecdysozoa</taxon>
        <taxon>Arthropoda</taxon>
        <taxon>Hexapoda</taxon>
        <taxon>Insecta</taxon>
        <taxon>Pterygota</taxon>
        <taxon>Neoptera</taxon>
        <taxon>Endopterygota</taxon>
        <taxon>Lepidoptera</taxon>
        <taxon>Glossata</taxon>
        <taxon>Ditrysia</taxon>
        <taxon>Papilionoidea</taxon>
        <taxon>Pieridae</taxon>
        <taxon>Dismorphiinae</taxon>
        <taxon>Leptidea</taxon>
    </lineage>
</organism>
<keyword evidence="1" id="KW-0472">Membrane</keyword>
<feature type="transmembrane region" description="Helical" evidence="1">
    <location>
        <begin position="22"/>
        <end position="40"/>
    </location>
</feature>